<dbReference type="Pfam" id="PF25597">
    <property type="entry name" value="SH3_retrovirus"/>
    <property type="match status" value="1"/>
</dbReference>
<sequence length="923" mass="102936">MEEDDSLNPTAPGFIPMNPIVVEQHANPYFLHHSDNTSLVLVSDLLTDENYTSWSRSIVIALTVKNKIGFVDGSISRPTDGRLHSWIICNNVVISWIFNSLSKKISASVLFSDSAHEIWLDLKERFQRQNRPRIFQLRRELSNLTQDQLSVTAYFTRLKTLWSELALYRPACSCGRCSYGGVKSIEAHYQQEYVMAFLMGLNVSFSQIRAQLLLMEPAPTINRAFALVAQEMQQRSISLPSVTSPTASAVRATSNSSNSRLNSSSASHMKRKDKSLCTHCGIYGHTVDKCYKLHEYPPGYRSSVHKTTSSNATSSRSAEAPSKSVSATPSGISNSLATLTADQCQRLLTLLQSHLTTTKTASDNDSGTSHVAETQFGKTIKRFRSDKAPELSFVEFFHSKGVLHQFSCVGCPEQNSVVERKHQHLLNVARSLYFQSRVPTAFWGECVLTAAYLINRTPTPVLDWNTPYARLYGHSADYSSLKVFGCLCFVSTSPVNRSKFHPRALTSVFVGYPPGMKGYKLYDIENKRFFVSRDVIFHESIFPFHTVSVNSPIVDPFPGVVIPKSYDLVDTSSGAPDDHHNYATGSAVSPTSADISPTVVIPDGSPIMVANESDANGSPILVANESNIMPNIVENSLINPLDTDVANVDSAVVVPCSDPSDSVTLRRSSRVAQRPSYLRDYHCGLIQATDHSASSVFYPLQKYLDYNNLSASYKEFVLSVSCDYEPQFYHQAVPFSHWREAMRAELHAMEANHTWSVVPLPYEHHSIGCKWIYKVKHKSDGSIERYKARLVAKGYTQQEGLDYIETFSPVAKLVTVKVLLTLAVSFNWTLVQLDVNNAFLHGDLFEEVYMDLPLGYKHGVVPKQGRNLSAGFISLSMDSSKLHDSGLANFIDLYCFLVLHNPSQTTLYLLEVRVIPLLHFLCT</sequence>
<dbReference type="InterPro" id="IPR012337">
    <property type="entry name" value="RNaseH-like_sf"/>
</dbReference>
<dbReference type="OrthoDB" id="414104at2759"/>
<dbReference type="Proteomes" id="UP000504603">
    <property type="component" value="Unplaced"/>
</dbReference>
<organism evidence="3 4">
    <name type="scientific">Momordica charantia</name>
    <name type="common">Bitter gourd</name>
    <name type="synonym">Balsam pear</name>
    <dbReference type="NCBI Taxonomy" id="3673"/>
    <lineage>
        <taxon>Eukaryota</taxon>
        <taxon>Viridiplantae</taxon>
        <taxon>Streptophyta</taxon>
        <taxon>Embryophyta</taxon>
        <taxon>Tracheophyta</taxon>
        <taxon>Spermatophyta</taxon>
        <taxon>Magnoliopsida</taxon>
        <taxon>eudicotyledons</taxon>
        <taxon>Gunneridae</taxon>
        <taxon>Pentapetalae</taxon>
        <taxon>rosids</taxon>
        <taxon>fabids</taxon>
        <taxon>Cucurbitales</taxon>
        <taxon>Cucurbitaceae</taxon>
        <taxon>Momordiceae</taxon>
        <taxon>Momordica</taxon>
    </lineage>
</organism>
<evidence type="ECO:0000313" key="3">
    <source>
        <dbReference type="Proteomes" id="UP000504603"/>
    </source>
</evidence>
<dbReference type="InterPro" id="IPR029472">
    <property type="entry name" value="Copia-like_N"/>
</dbReference>
<feature type="region of interest" description="Disordered" evidence="1">
    <location>
        <begin position="301"/>
        <end position="330"/>
    </location>
</feature>
<proteinExistence type="predicted"/>
<dbReference type="SUPFAM" id="SSF53098">
    <property type="entry name" value="Ribonuclease H-like"/>
    <property type="match status" value="1"/>
</dbReference>
<dbReference type="Gene3D" id="3.30.420.10">
    <property type="entry name" value="Ribonuclease H-like superfamily/Ribonuclease H"/>
    <property type="match status" value="1"/>
</dbReference>
<gene>
    <name evidence="4" type="primary">LOC111022065</name>
</gene>
<dbReference type="GeneID" id="111022065"/>
<feature type="compositionally biased region" description="Low complexity" evidence="1">
    <location>
        <begin position="307"/>
        <end position="320"/>
    </location>
</feature>
<reference evidence="4" key="1">
    <citation type="submission" date="2025-08" db="UniProtKB">
        <authorList>
            <consortium name="RefSeq"/>
        </authorList>
    </citation>
    <scope>IDENTIFICATION</scope>
    <source>
        <strain evidence="4">OHB3-1</strain>
    </source>
</reference>
<dbReference type="InterPro" id="IPR005162">
    <property type="entry name" value="Retrotrans_gag_dom"/>
</dbReference>
<dbReference type="AlphaFoldDB" id="A0A6J1DNP7"/>
<feature type="compositionally biased region" description="Low complexity" evidence="1">
    <location>
        <begin position="254"/>
        <end position="267"/>
    </location>
</feature>
<dbReference type="GO" id="GO:0015074">
    <property type="term" value="P:DNA integration"/>
    <property type="evidence" value="ECO:0007669"/>
    <property type="project" value="InterPro"/>
</dbReference>
<keyword evidence="3" id="KW-1185">Reference proteome</keyword>
<dbReference type="PANTHER" id="PTHR37610:SF81">
    <property type="entry name" value="RETROTRANSPOSON COPIA-LIKE N-TERMINAL DOMAIN-CONTAINING PROTEIN"/>
    <property type="match status" value="1"/>
</dbReference>
<dbReference type="Pfam" id="PF07727">
    <property type="entry name" value="RVT_2"/>
    <property type="match status" value="1"/>
</dbReference>
<name>A0A6J1DNP7_MOMCH</name>
<dbReference type="GO" id="GO:0003676">
    <property type="term" value="F:nucleic acid binding"/>
    <property type="evidence" value="ECO:0007669"/>
    <property type="project" value="InterPro"/>
</dbReference>
<evidence type="ECO:0000256" key="1">
    <source>
        <dbReference type="SAM" id="MobiDB-lite"/>
    </source>
</evidence>
<dbReference type="RefSeq" id="XP_022154919.1">
    <property type="nucleotide sequence ID" value="XM_022299227.1"/>
</dbReference>
<feature type="region of interest" description="Disordered" evidence="1">
    <location>
        <begin position="248"/>
        <end position="268"/>
    </location>
</feature>
<dbReference type="Pfam" id="PF14244">
    <property type="entry name" value="Retrotran_gag_3"/>
    <property type="match status" value="1"/>
</dbReference>
<protein>
    <submittedName>
        <fullName evidence="4">Uncharacterized protein LOC111022065</fullName>
    </submittedName>
</protein>
<evidence type="ECO:0000313" key="4">
    <source>
        <dbReference type="RefSeq" id="XP_022154919.1"/>
    </source>
</evidence>
<dbReference type="InterPro" id="IPR036397">
    <property type="entry name" value="RNaseH_sf"/>
</dbReference>
<dbReference type="PROSITE" id="PS50994">
    <property type="entry name" value="INTEGRASE"/>
    <property type="match status" value="1"/>
</dbReference>
<feature type="domain" description="Integrase catalytic" evidence="2">
    <location>
        <begin position="317"/>
        <end position="475"/>
    </location>
</feature>
<dbReference type="InterPro" id="IPR057670">
    <property type="entry name" value="SH3_retrovirus"/>
</dbReference>
<dbReference type="InterPro" id="IPR013103">
    <property type="entry name" value="RVT_2"/>
</dbReference>
<dbReference type="KEGG" id="mcha:111022065"/>
<dbReference type="Pfam" id="PF03732">
    <property type="entry name" value="Retrotrans_gag"/>
    <property type="match status" value="1"/>
</dbReference>
<dbReference type="PANTHER" id="PTHR37610">
    <property type="entry name" value="CCHC-TYPE DOMAIN-CONTAINING PROTEIN"/>
    <property type="match status" value="1"/>
</dbReference>
<accession>A0A6J1DNP7</accession>
<evidence type="ECO:0000259" key="2">
    <source>
        <dbReference type="PROSITE" id="PS50994"/>
    </source>
</evidence>
<dbReference type="InterPro" id="IPR001584">
    <property type="entry name" value="Integrase_cat-core"/>
</dbReference>